<evidence type="ECO:0000313" key="1">
    <source>
        <dbReference type="EMBL" id="GAH23816.1"/>
    </source>
</evidence>
<gene>
    <name evidence="1" type="ORF">S03H2_09433</name>
</gene>
<dbReference type="InterPro" id="IPR025354">
    <property type="entry name" value="DUF4258"/>
</dbReference>
<protein>
    <recommendedName>
        <fullName evidence="2">DUF4258 domain-containing protein</fullName>
    </recommendedName>
</protein>
<dbReference type="EMBL" id="BARU01004795">
    <property type="protein sequence ID" value="GAH23816.1"/>
    <property type="molecule type" value="Genomic_DNA"/>
</dbReference>
<proteinExistence type="predicted"/>
<evidence type="ECO:0008006" key="2">
    <source>
        <dbReference type="Google" id="ProtNLM"/>
    </source>
</evidence>
<comment type="caution">
    <text evidence="1">The sequence shown here is derived from an EMBL/GenBank/DDBJ whole genome shotgun (WGS) entry which is preliminary data.</text>
</comment>
<reference evidence="1" key="1">
    <citation type="journal article" date="2014" name="Front. Microbiol.">
        <title>High frequency of phylogenetically diverse reductive dehalogenase-homologous genes in deep subseafloor sedimentary metagenomes.</title>
        <authorList>
            <person name="Kawai M."/>
            <person name="Futagami T."/>
            <person name="Toyoda A."/>
            <person name="Takaki Y."/>
            <person name="Nishi S."/>
            <person name="Hori S."/>
            <person name="Arai W."/>
            <person name="Tsubouchi T."/>
            <person name="Morono Y."/>
            <person name="Uchiyama I."/>
            <person name="Ito T."/>
            <person name="Fujiyama A."/>
            <person name="Inagaki F."/>
            <person name="Takami H."/>
        </authorList>
    </citation>
    <scope>NUCLEOTIDE SEQUENCE</scope>
    <source>
        <strain evidence="1">Expedition CK06-06</strain>
    </source>
</reference>
<name>X1DS24_9ZZZZ</name>
<sequence length="66" mass="7841">MEDYPDNKPYPSALFLGWVAGKPFHVVAAYDSQERICHVITVYEPDLDHFESDYKTRRQYDSQTIW</sequence>
<organism evidence="1">
    <name type="scientific">marine sediment metagenome</name>
    <dbReference type="NCBI Taxonomy" id="412755"/>
    <lineage>
        <taxon>unclassified sequences</taxon>
        <taxon>metagenomes</taxon>
        <taxon>ecological metagenomes</taxon>
    </lineage>
</organism>
<dbReference type="Pfam" id="PF14076">
    <property type="entry name" value="DUF4258"/>
    <property type="match status" value="1"/>
</dbReference>
<accession>X1DS24</accession>
<dbReference type="AlphaFoldDB" id="X1DS24"/>